<feature type="region of interest" description="Disordered" evidence="1">
    <location>
        <begin position="46"/>
        <end position="86"/>
    </location>
</feature>
<dbReference type="EMBL" id="CAACVG010013810">
    <property type="protein sequence ID" value="VEN62374.1"/>
    <property type="molecule type" value="Genomic_DNA"/>
</dbReference>
<reference evidence="2 3" key="1">
    <citation type="submission" date="2019-01" db="EMBL/GenBank/DDBJ databases">
        <authorList>
            <person name="Sayadi A."/>
        </authorList>
    </citation>
    <scope>NUCLEOTIDE SEQUENCE [LARGE SCALE GENOMIC DNA]</scope>
</reference>
<evidence type="ECO:0000256" key="1">
    <source>
        <dbReference type="SAM" id="MobiDB-lite"/>
    </source>
</evidence>
<dbReference type="Proteomes" id="UP000410492">
    <property type="component" value="Unassembled WGS sequence"/>
</dbReference>
<gene>
    <name evidence="2" type="ORF">CALMAC_LOCUS19504</name>
</gene>
<proteinExistence type="predicted"/>
<protein>
    <submittedName>
        <fullName evidence="2">Uncharacterized protein</fullName>
    </submittedName>
</protein>
<organism evidence="2 3">
    <name type="scientific">Callosobruchus maculatus</name>
    <name type="common">Southern cowpea weevil</name>
    <name type="synonym">Pulse bruchid</name>
    <dbReference type="NCBI Taxonomy" id="64391"/>
    <lineage>
        <taxon>Eukaryota</taxon>
        <taxon>Metazoa</taxon>
        <taxon>Ecdysozoa</taxon>
        <taxon>Arthropoda</taxon>
        <taxon>Hexapoda</taxon>
        <taxon>Insecta</taxon>
        <taxon>Pterygota</taxon>
        <taxon>Neoptera</taxon>
        <taxon>Endopterygota</taxon>
        <taxon>Coleoptera</taxon>
        <taxon>Polyphaga</taxon>
        <taxon>Cucujiformia</taxon>
        <taxon>Chrysomeloidea</taxon>
        <taxon>Chrysomelidae</taxon>
        <taxon>Bruchinae</taxon>
        <taxon>Bruchini</taxon>
        <taxon>Callosobruchus</taxon>
    </lineage>
</organism>
<evidence type="ECO:0000313" key="2">
    <source>
        <dbReference type="EMBL" id="VEN62374.1"/>
    </source>
</evidence>
<dbReference type="AlphaFoldDB" id="A0A653DQ73"/>
<sequence>MQLIFPRSSSAKTSLCLSSCLLTCARHFSRPRCSRYLAYMERKMAPALSTSQPTPSPNRASPVSPEKSSPSNATNAIVIQHTSTRL</sequence>
<feature type="compositionally biased region" description="Polar residues" evidence="1">
    <location>
        <begin position="48"/>
        <end position="86"/>
    </location>
</feature>
<accession>A0A653DQ73</accession>
<evidence type="ECO:0000313" key="3">
    <source>
        <dbReference type="Proteomes" id="UP000410492"/>
    </source>
</evidence>
<name>A0A653DQ73_CALMS</name>
<dbReference type="OrthoDB" id="10493553at2759"/>
<keyword evidence="3" id="KW-1185">Reference proteome</keyword>